<dbReference type="Gene3D" id="3.30.70.370">
    <property type="match status" value="1"/>
</dbReference>
<evidence type="ECO:0000256" key="3">
    <source>
        <dbReference type="ARBA" id="ARBA00049244"/>
    </source>
</evidence>
<feature type="domain" description="DNA-directed DNA polymerase family A palm" evidence="4">
    <location>
        <begin position="368"/>
        <end position="622"/>
    </location>
</feature>
<organism evidence="5 6">
    <name type="scientific">Fusobacterium nucleatum subsp. polymorphum</name>
    <name type="common">Fusobacterium polymorphum</name>
    <dbReference type="NCBI Taxonomy" id="76857"/>
    <lineage>
        <taxon>Bacteria</taxon>
        <taxon>Fusobacteriati</taxon>
        <taxon>Fusobacteriota</taxon>
        <taxon>Fusobacteriia</taxon>
        <taxon>Fusobacteriales</taxon>
        <taxon>Fusobacteriaceae</taxon>
        <taxon>Fusobacterium</taxon>
    </lineage>
</organism>
<dbReference type="Pfam" id="PF00476">
    <property type="entry name" value="DNA_pol_A"/>
    <property type="match status" value="1"/>
</dbReference>
<dbReference type="CDD" id="cd08642">
    <property type="entry name" value="DNA_pol_A_pol_I_A"/>
    <property type="match status" value="1"/>
</dbReference>
<name>A0A1Z3CJ92_FUSNP</name>
<dbReference type="InterPro" id="IPR043502">
    <property type="entry name" value="DNA/RNA_pol_sf"/>
</dbReference>
<evidence type="ECO:0000313" key="5">
    <source>
        <dbReference type="EMBL" id="ASC03380.1"/>
    </source>
</evidence>
<dbReference type="PANTHER" id="PTHR10133:SF27">
    <property type="entry name" value="DNA POLYMERASE NU"/>
    <property type="match status" value="1"/>
</dbReference>
<dbReference type="GO" id="GO:0003887">
    <property type="term" value="F:DNA-directed DNA polymerase activity"/>
    <property type="evidence" value="ECO:0007669"/>
    <property type="project" value="UniProtKB-EC"/>
</dbReference>
<dbReference type="PANTHER" id="PTHR10133">
    <property type="entry name" value="DNA POLYMERASE I"/>
    <property type="match status" value="1"/>
</dbReference>
<keyword evidence="6" id="KW-1185">Reference proteome</keyword>
<evidence type="ECO:0000256" key="2">
    <source>
        <dbReference type="ARBA" id="ARBA00022705"/>
    </source>
</evidence>
<evidence type="ECO:0000313" key="6">
    <source>
        <dbReference type="Proteomes" id="UP000196759"/>
    </source>
</evidence>
<comment type="catalytic activity">
    <reaction evidence="3">
        <text>DNA(n) + a 2'-deoxyribonucleoside 5'-triphosphate = DNA(n+1) + diphosphate</text>
        <dbReference type="Rhea" id="RHEA:22508"/>
        <dbReference type="Rhea" id="RHEA-COMP:17339"/>
        <dbReference type="Rhea" id="RHEA-COMP:17340"/>
        <dbReference type="ChEBI" id="CHEBI:33019"/>
        <dbReference type="ChEBI" id="CHEBI:61560"/>
        <dbReference type="ChEBI" id="CHEBI:173112"/>
        <dbReference type="EC" id="2.7.7.7"/>
    </reaction>
</comment>
<evidence type="ECO:0000256" key="1">
    <source>
        <dbReference type="ARBA" id="ARBA00012417"/>
    </source>
</evidence>
<gene>
    <name evidence="5" type="ORF">CBG50_08825</name>
</gene>
<dbReference type="GO" id="GO:0006261">
    <property type="term" value="P:DNA-templated DNA replication"/>
    <property type="evidence" value="ECO:0007669"/>
    <property type="project" value="InterPro"/>
</dbReference>
<dbReference type="EC" id="2.7.7.7" evidence="1"/>
<proteinExistence type="predicted"/>
<dbReference type="InterPro" id="IPR001098">
    <property type="entry name" value="DNA-dir_DNA_pol_A_palm_dom"/>
</dbReference>
<keyword evidence="2" id="KW-0235">DNA replication</keyword>
<dbReference type="GO" id="GO:0006302">
    <property type="term" value="P:double-strand break repair"/>
    <property type="evidence" value="ECO:0007669"/>
    <property type="project" value="TreeGrafter"/>
</dbReference>
<dbReference type="Gene3D" id="1.10.150.20">
    <property type="entry name" value="5' to 3' exonuclease, C-terminal subdomain"/>
    <property type="match status" value="1"/>
</dbReference>
<accession>A0A1Z3CJ92</accession>
<dbReference type="SUPFAM" id="SSF56672">
    <property type="entry name" value="DNA/RNA polymerases"/>
    <property type="match status" value="1"/>
</dbReference>
<dbReference type="InterPro" id="IPR012337">
    <property type="entry name" value="RNaseH-like_sf"/>
</dbReference>
<evidence type="ECO:0000259" key="4">
    <source>
        <dbReference type="SMART" id="SM00482"/>
    </source>
</evidence>
<dbReference type="RefSeq" id="WP_088337534.1">
    <property type="nucleotide sequence ID" value="NZ_CP021934.1"/>
</dbReference>
<dbReference type="GO" id="GO:0003677">
    <property type="term" value="F:DNA binding"/>
    <property type="evidence" value="ECO:0007669"/>
    <property type="project" value="InterPro"/>
</dbReference>
<dbReference type="Proteomes" id="UP000196759">
    <property type="component" value="Chromosome"/>
</dbReference>
<sequence length="656" mass="74463">MRTLNIDIETFSPVDITKSGSYKYAMSDDFQILLFAYSVDGQDVKIIDLAQGESIPGEILDLLKDETCIKYAYNAVFEWWCLNMFNIETPLEQWHCTMVHGLYCGYTAGLAAIGNAMGLPQDKKKLTTGSALIRYFCIPCNPTKSNGNRTRNLPQHAPEKWELFKEYCVQDVVTEMEIGRRLSSFPVPDREWKLWQLDTFMNAYGVRVDSELVNGALYIDALSRANLLEEAREITKLDNPNSTSQLLSWLEEAGEEVENLQKATVEKMVDTLEDGQAKRVLEIRQELSKTSVKKYKAMDEAMCKDGRVRGLLQFYGANRTGRYAGRLVQVQNLPRNYIETLDVARDIIKKGDRELLELIYGNIPDTLSQLIRTAFIPSEGNHFVVSDFSAIEARVIAWLAGEEWRMEVFKTHGKIYEASASQMFGVPISTIAKGEENYHLRAKGKVAELALGYQGSVGALTAMGAADMGLTDEEMKDIVDRWRKSSKRIVELWYALENAAVEVLETGEPQMVKCVKLAREYDFIYGQDFFTIALPSGRKLFYPKPFLKENQFGQMQMHYMGINQTTKKWEVIPTYGGKLTENIVQAIARDCLTETLLRIKAKGWPIVFHVHDEVILDVPMSVELEEVIQTMTEEISWAKGLILNAAGFTGSYYMKD</sequence>
<dbReference type="EMBL" id="CP021934">
    <property type="protein sequence ID" value="ASC03380.1"/>
    <property type="molecule type" value="Genomic_DNA"/>
</dbReference>
<dbReference type="AlphaFoldDB" id="A0A1Z3CJ92"/>
<reference evidence="5 6" key="1">
    <citation type="submission" date="2017-06" db="EMBL/GenBank/DDBJ databases">
        <title>Draft genome sequence of Fusobacterium nucleatum subsp. polymorphum KCOM 1260 (=ChDC F218).</title>
        <authorList>
            <person name="Kook J.-K."/>
            <person name="Park S.-N."/>
            <person name="Lim Y.K."/>
            <person name="Roh H."/>
        </authorList>
    </citation>
    <scope>NUCLEOTIDE SEQUENCE [LARGE SCALE GENOMIC DNA]</scope>
    <source>
        <strain evidence="6">KCOM 1260 (ChDC F218)</strain>
    </source>
</reference>
<dbReference type="SUPFAM" id="SSF53098">
    <property type="entry name" value="Ribonuclease H-like"/>
    <property type="match status" value="1"/>
</dbReference>
<dbReference type="InterPro" id="IPR002298">
    <property type="entry name" value="DNA_polymerase_A"/>
</dbReference>
<protein>
    <recommendedName>
        <fullName evidence="1">DNA-directed DNA polymerase</fullName>
        <ecNumber evidence="1">2.7.7.7</ecNumber>
    </recommendedName>
</protein>
<dbReference type="SMART" id="SM00482">
    <property type="entry name" value="POLAc"/>
    <property type="match status" value="1"/>
</dbReference>